<dbReference type="EMBL" id="KC152961">
    <property type="protein sequence ID" value="AGG36635.1"/>
    <property type="molecule type" value="Genomic_DNA"/>
</dbReference>
<organism evidence="1">
    <name type="scientific">Vibrio cholerae serotype O1 biovar El Tor</name>
    <dbReference type="NCBI Taxonomy" id="686"/>
    <lineage>
        <taxon>Bacteria</taxon>
        <taxon>Pseudomonadati</taxon>
        <taxon>Pseudomonadota</taxon>
        <taxon>Gammaproteobacteria</taxon>
        <taxon>Vibrionales</taxon>
        <taxon>Vibrionaceae</taxon>
        <taxon>Vibrio</taxon>
    </lineage>
</organism>
<dbReference type="AlphaFoldDB" id="M1TB45"/>
<sequence length="41" mass="4951">MRHNLIFDYEWNYCPDRGEIHLCMDMQEKCISSVKGWSGWA</sequence>
<name>M1TB45_VIBCE</name>
<protein>
    <submittedName>
        <fullName evidence="1">Uncharacterized protein</fullName>
    </submittedName>
</protein>
<proteinExistence type="predicted"/>
<evidence type="ECO:0000313" key="1">
    <source>
        <dbReference type="EMBL" id="AGG36635.1"/>
    </source>
</evidence>
<reference evidence="1" key="1">
    <citation type="journal article" date="2013" name="Nature">
        <title>A bacteriophage encodes its own CRISPR/Cas adaptive response to evade host innate immunity.</title>
        <authorList>
            <person name="Seed K.D."/>
            <person name="Lazinski D.W."/>
            <person name="Calderwood S.B."/>
            <person name="Camilli A."/>
        </authorList>
    </citation>
    <scope>NUCLEOTIDE SEQUENCE</scope>
    <source>
        <strain evidence="1">KS229</strain>
    </source>
</reference>
<accession>M1TB45</accession>